<dbReference type="EC" id="2.1.1.248" evidence="3"/>
<accession>A0A1H2XTE8</accession>
<keyword evidence="6" id="KW-0669">Pyrrolysine</keyword>
<dbReference type="Gene3D" id="3.20.20.460">
    <property type="entry name" value="Monomethylamine methyltransferase MtmB"/>
    <property type="match status" value="1"/>
</dbReference>
<comment type="pathway">
    <text evidence="1">One-carbon metabolism; methanogenesis from methylamine.</text>
</comment>
<comment type="similarity">
    <text evidence="2">Belongs to the monomethylamine methyltransferase family.</text>
</comment>
<evidence type="ECO:0000256" key="5">
    <source>
        <dbReference type="ARBA" id="ARBA00022679"/>
    </source>
</evidence>
<evidence type="ECO:0000256" key="1">
    <source>
        <dbReference type="ARBA" id="ARBA00005111"/>
    </source>
</evidence>
<dbReference type="SUPFAM" id="SSF75098">
    <property type="entry name" value="Monomethylamine methyltransferase MtmB"/>
    <property type="match status" value="1"/>
</dbReference>
<evidence type="ECO:0000256" key="2">
    <source>
        <dbReference type="ARBA" id="ARBA00009675"/>
    </source>
</evidence>
<comment type="catalytic activity">
    <reaction evidence="7">
        <text>Co(I)-[methylamine-specific corrinoid protein] + methylamine + H(+) = methyl-Co(III)-[methylamine-specific corrinoid protein] + NH4(+)</text>
        <dbReference type="Rhea" id="RHEA:26059"/>
        <dbReference type="Rhea" id="RHEA-COMP:11120"/>
        <dbReference type="Rhea" id="RHEA-COMP:11121"/>
        <dbReference type="ChEBI" id="CHEBI:15378"/>
        <dbReference type="ChEBI" id="CHEBI:28938"/>
        <dbReference type="ChEBI" id="CHEBI:59338"/>
        <dbReference type="ChEBI" id="CHEBI:85033"/>
        <dbReference type="ChEBI" id="CHEBI:85035"/>
        <dbReference type="EC" id="2.1.1.248"/>
    </reaction>
</comment>
<gene>
    <name evidence="8" type="ORF">SAMN04515625_1950</name>
</gene>
<keyword evidence="4 8" id="KW-0489">Methyltransferase</keyword>
<reference evidence="8 9" key="1">
    <citation type="submission" date="2016-10" db="EMBL/GenBank/DDBJ databases">
        <authorList>
            <person name="de Groot N.N."/>
        </authorList>
    </citation>
    <scope>NUCLEOTIDE SEQUENCE [LARGE SCALE GENOMIC DNA]</scope>
    <source>
        <strain evidence="8 9">Z-7982</strain>
    </source>
</reference>
<dbReference type="EMBL" id="FNMU01000007">
    <property type="protein sequence ID" value="SDW96126.1"/>
    <property type="molecule type" value="Genomic_DNA"/>
</dbReference>
<dbReference type="AlphaFoldDB" id="A0A1H2XTE8"/>
<evidence type="ECO:0000256" key="4">
    <source>
        <dbReference type="ARBA" id="ARBA00022603"/>
    </source>
</evidence>
<dbReference type="InterPro" id="IPR008031">
    <property type="entry name" value="MtmB_MeTrfase"/>
</dbReference>
<evidence type="ECO:0000256" key="3">
    <source>
        <dbReference type="ARBA" id="ARBA00012853"/>
    </source>
</evidence>
<proteinExistence type="inferred from homology"/>
<dbReference type="InterPro" id="IPR036655">
    <property type="entry name" value="MtmB_sf"/>
</dbReference>
<protein>
    <recommendedName>
        <fullName evidence="3">[methylamine--corrinoid protein] Co-methyltransferase</fullName>
        <ecNumber evidence="3">2.1.1.248</ecNumber>
    </recommendedName>
</protein>
<dbReference type="GO" id="GO:0032259">
    <property type="term" value="P:methylation"/>
    <property type="evidence" value="ECO:0007669"/>
    <property type="project" value="UniProtKB-KW"/>
</dbReference>
<keyword evidence="5 8" id="KW-0808">Transferase</keyword>
<organism evidence="8 9">
    <name type="scientific">Methanohalophilus halophilus</name>
    <dbReference type="NCBI Taxonomy" id="2177"/>
    <lineage>
        <taxon>Archaea</taxon>
        <taxon>Methanobacteriati</taxon>
        <taxon>Methanobacteriota</taxon>
        <taxon>Stenosarchaea group</taxon>
        <taxon>Methanomicrobia</taxon>
        <taxon>Methanosarcinales</taxon>
        <taxon>Methanosarcinaceae</taxon>
        <taxon>Methanohalophilus</taxon>
    </lineage>
</organism>
<dbReference type="Pfam" id="PF05369">
    <property type="entry name" value="MtmB"/>
    <property type="match status" value="1"/>
</dbReference>
<evidence type="ECO:0000313" key="8">
    <source>
        <dbReference type="EMBL" id="SDW96126.1"/>
    </source>
</evidence>
<dbReference type="UniPathway" id="UPA00643"/>
<name>A0A1H2XTE8_9EURY</name>
<evidence type="ECO:0000256" key="7">
    <source>
        <dbReference type="ARBA" id="ARBA00047505"/>
    </source>
</evidence>
<sequence length="237" mass="25488">MNSNDSHEVSQLNELKIDLDAIAVIAHYKGNSDIIMDEQMPIFGGYAGGVEETTIVDVATHLNSMVMSSASWHLDGPVHIRWGSTNTRETLMIAGWACATISEFTDLMSGNQYYPCAGPCTEMCLLEAAAQSMTDTASGREILSGVAAAKGVITDKTTGMEARMMGEVARATAGMDINTVNQILDKLVASYEGDYANAPAGKTFQECYDVATVTPTEEYVKVYDGAKKKLEDLGLVF</sequence>
<dbReference type="Proteomes" id="UP000198669">
    <property type="component" value="Unassembled WGS sequence"/>
</dbReference>
<evidence type="ECO:0000256" key="6">
    <source>
        <dbReference type="ARBA" id="ARBA00022774"/>
    </source>
</evidence>
<dbReference type="GO" id="GO:0043852">
    <property type="term" value="F:monomethylamine methyltransferase activity"/>
    <property type="evidence" value="ECO:0007669"/>
    <property type="project" value="UniProtKB-EC"/>
</dbReference>
<evidence type="ECO:0000313" key="9">
    <source>
        <dbReference type="Proteomes" id="UP000198669"/>
    </source>
</evidence>